<gene>
    <name evidence="1" type="ORF">ACK2TP_14870</name>
</gene>
<sequence length="66" mass="7180">MADIAEDQKLEEIATSQDSVYDAILSGTVESMQDLVERVADTGASSLDREVEFAGQTWTVTVKLKS</sequence>
<dbReference type="Proteomes" id="UP001634747">
    <property type="component" value="Unassembled WGS sequence"/>
</dbReference>
<accession>A0ABW9KML7</accession>
<proteinExistence type="predicted"/>
<comment type="caution">
    <text evidence="1">The sequence shown here is derived from an EMBL/GenBank/DDBJ whole genome shotgun (WGS) entry which is preliminary data.</text>
</comment>
<reference evidence="1 2" key="1">
    <citation type="submission" date="2024-12" db="EMBL/GenBank/DDBJ databases">
        <authorList>
            <person name="Lee Y."/>
        </authorList>
    </citation>
    <scope>NUCLEOTIDE SEQUENCE [LARGE SCALE GENOMIC DNA]</scope>
    <source>
        <strain evidence="1 2">03SUJ4</strain>
    </source>
</reference>
<dbReference type="EMBL" id="JBJYXY010000001">
    <property type="protein sequence ID" value="MFN2977052.1"/>
    <property type="molecule type" value="Genomic_DNA"/>
</dbReference>
<protein>
    <submittedName>
        <fullName evidence="1">Uncharacterized protein</fullName>
    </submittedName>
</protein>
<organism evidence="1 2">
    <name type="scientific">Terriglobus aquaticus</name>
    <dbReference type="NCBI Taxonomy" id="940139"/>
    <lineage>
        <taxon>Bacteria</taxon>
        <taxon>Pseudomonadati</taxon>
        <taxon>Acidobacteriota</taxon>
        <taxon>Terriglobia</taxon>
        <taxon>Terriglobales</taxon>
        <taxon>Acidobacteriaceae</taxon>
        <taxon>Terriglobus</taxon>
    </lineage>
</organism>
<evidence type="ECO:0000313" key="2">
    <source>
        <dbReference type="Proteomes" id="UP001634747"/>
    </source>
</evidence>
<keyword evidence="2" id="KW-1185">Reference proteome</keyword>
<evidence type="ECO:0000313" key="1">
    <source>
        <dbReference type="EMBL" id="MFN2977052.1"/>
    </source>
</evidence>
<name>A0ABW9KML7_9BACT</name>
<dbReference type="RefSeq" id="WP_263414772.1">
    <property type="nucleotide sequence ID" value="NZ_BAABBH010000001.1"/>
</dbReference>